<dbReference type="EMBL" id="WNKQ01000017">
    <property type="protein sequence ID" value="KAF5845999.1"/>
    <property type="molecule type" value="Genomic_DNA"/>
</dbReference>
<evidence type="ECO:0000313" key="1">
    <source>
        <dbReference type="EMBL" id="KAF5845999.1"/>
    </source>
</evidence>
<reference evidence="1" key="1">
    <citation type="submission" date="2019-11" db="EMBL/GenBank/DDBJ databases">
        <title>Bipolaris sorokiniana Genome sequencing.</title>
        <authorList>
            <person name="Wang H."/>
        </authorList>
    </citation>
    <scope>NUCLEOTIDE SEQUENCE</scope>
</reference>
<sequence>MSIIVDYRQEDLMRVANLSAIQAKLEEQIGVIVGSFQCLKRPVYEWLKRHGLLGDEQNMARGFVGDSSFQVDEDDVGDTSKLRAQKVKGYR</sequence>
<proteinExistence type="predicted"/>
<name>A0A8H6DS24_COCSA</name>
<evidence type="ECO:0000313" key="2">
    <source>
        <dbReference type="Proteomes" id="UP000624244"/>
    </source>
</evidence>
<comment type="caution">
    <text evidence="1">The sequence shown here is derived from an EMBL/GenBank/DDBJ whole genome shotgun (WGS) entry which is preliminary data.</text>
</comment>
<gene>
    <name evidence="1" type="ORF">GGP41_008462</name>
</gene>
<organism evidence="1 2">
    <name type="scientific">Cochliobolus sativus</name>
    <name type="common">Common root rot and spot blotch fungus</name>
    <name type="synonym">Bipolaris sorokiniana</name>
    <dbReference type="NCBI Taxonomy" id="45130"/>
    <lineage>
        <taxon>Eukaryota</taxon>
        <taxon>Fungi</taxon>
        <taxon>Dikarya</taxon>
        <taxon>Ascomycota</taxon>
        <taxon>Pezizomycotina</taxon>
        <taxon>Dothideomycetes</taxon>
        <taxon>Pleosporomycetidae</taxon>
        <taxon>Pleosporales</taxon>
        <taxon>Pleosporineae</taxon>
        <taxon>Pleosporaceae</taxon>
        <taxon>Bipolaris</taxon>
    </lineage>
</organism>
<dbReference type="Proteomes" id="UP000624244">
    <property type="component" value="Unassembled WGS sequence"/>
</dbReference>
<dbReference type="AlphaFoldDB" id="A0A8H6DS24"/>
<protein>
    <submittedName>
        <fullName evidence="1">Uncharacterized protein</fullName>
    </submittedName>
</protein>
<accession>A0A8H6DS24</accession>